<dbReference type="Proteomes" id="UP000095256">
    <property type="component" value="Unassembled WGS sequence"/>
</dbReference>
<reference evidence="2 3" key="1">
    <citation type="submission" date="2016-09" db="EMBL/GenBank/DDBJ databases">
        <authorList>
            <person name="Capua I."/>
            <person name="De Benedictis P."/>
            <person name="Joannis T."/>
            <person name="Lombin L.H."/>
            <person name="Cattoli G."/>
        </authorList>
    </citation>
    <scope>NUCLEOTIDE SEQUENCE [LARGE SCALE GENOMIC DNA]</scope>
    <source>
        <strain evidence="2 3">LMG 25899</strain>
    </source>
</reference>
<gene>
    <name evidence="2" type="ORF">BCR26_13835</name>
</gene>
<dbReference type="GO" id="GO:0004523">
    <property type="term" value="F:RNA-DNA hybrid ribonuclease activity"/>
    <property type="evidence" value="ECO:0007669"/>
    <property type="project" value="InterPro"/>
</dbReference>
<dbReference type="RefSeq" id="WP_069698798.1">
    <property type="nucleotide sequence ID" value="NZ_JAGGMA010000032.1"/>
</dbReference>
<dbReference type="CDD" id="cd09279">
    <property type="entry name" value="RNase_HI_like"/>
    <property type="match status" value="1"/>
</dbReference>
<name>A0A1E5KWK3_9ENTE</name>
<evidence type="ECO:0000313" key="3">
    <source>
        <dbReference type="Proteomes" id="UP000095256"/>
    </source>
</evidence>
<sequence>MLRIYVDAATKGNPGPSGGGVIILGEALNEQIHLSLGECSNHEAEFRVFIQALEILKEKQLTNETVLLYSDSKIVVETIEKKHAKNPVFKTYLLKFQELEPLFPLLMIQWLPEKKNKGADSLARQALRKYYQEK</sequence>
<organism evidence="2 3">
    <name type="scientific">Enterococcus rivorum</name>
    <dbReference type="NCBI Taxonomy" id="762845"/>
    <lineage>
        <taxon>Bacteria</taxon>
        <taxon>Bacillati</taxon>
        <taxon>Bacillota</taxon>
        <taxon>Bacilli</taxon>
        <taxon>Lactobacillales</taxon>
        <taxon>Enterococcaceae</taxon>
        <taxon>Enterococcus</taxon>
    </lineage>
</organism>
<comment type="caution">
    <text evidence="2">The sequence shown here is derived from an EMBL/GenBank/DDBJ whole genome shotgun (WGS) entry which is preliminary data.</text>
</comment>
<feature type="domain" description="RNase H type-1" evidence="1">
    <location>
        <begin position="1"/>
        <end position="128"/>
    </location>
</feature>
<keyword evidence="3" id="KW-1185">Reference proteome</keyword>
<dbReference type="InterPro" id="IPR036397">
    <property type="entry name" value="RNaseH_sf"/>
</dbReference>
<dbReference type="InterPro" id="IPR012337">
    <property type="entry name" value="RNaseH-like_sf"/>
</dbReference>
<dbReference type="PROSITE" id="PS50879">
    <property type="entry name" value="RNASE_H_1"/>
    <property type="match status" value="1"/>
</dbReference>
<evidence type="ECO:0000259" key="1">
    <source>
        <dbReference type="PROSITE" id="PS50879"/>
    </source>
</evidence>
<dbReference type="EMBL" id="MIEK01000025">
    <property type="protein sequence ID" value="OEH82237.1"/>
    <property type="molecule type" value="Genomic_DNA"/>
</dbReference>
<dbReference type="OrthoDB" id="7845843at2"/>
<dbReference type="STRING" id="762845.BCR26_13835"/>
<proteinExistence type="predicted"/>
<dbReference type="AlphaFoldDB" id="A0A1E5KWK3"/>
<protein>
    <submittedName>
        <fullName evidence="2">Ribonuclease HI</fullName>
    </submittedName>
</protein>
<dbReference type="Pfam" id="PF00075">
    <property type="entry name" value="RNase_H"/>
    <property type="match status" value="1"/>
</dbReference>
<dbReference type="GO" id="GO:0003676">
    <property type="term" value="F:nucleic acid binding"/>
    <property type="evidence" value="ECO:0007669"/>
    <property type="project" value="InterPro"/>
</dbReference>
<dbReference type="SUPFAM" id="SSF53098">
    <property type="entry name" value="Ribonuclease H-like"/>
    <property type="match status" value="1"/>
</dbReference>
<accession>A0A1E5KWK3</accession>
<evidence type="ECO:0000313" key="2">
    <source>
        <dbReference type="EMBL" id="OEH82237.1"/>
    </source>
</evidence>
<dbReference type="InterPro" id="IPR002156">
    <property type="entry name" value="RNaseH_domain"/>
</dbReference>
<dbReference type="Gene3D" id="3.30.420.10">
    <property type="entry name" value="Ribonuclease H-like superfamily/Ribonuclease H"/>
    <property type="match status" value="1"/>
</dbReference>